<dbReference type="InterPro" id="IPR037012">
    <property type="entry name" value="NanQ/TabA/YiaL_sf"/>
</dbReference>
<organism evidence="1 2">
    <name type="scientific">Anaerococcus octavius</name>
    <dbReference type="NCBI Taxonomy" id="54007"/>
    <lineage>
        <taxon>Bacteria</taxon>
        <taxon>Bacillati</taxon>
        <taxon>Bacillota</taxon>
        <taxon>Tissierellia</taxon>
        <taxon>Tissierellales</taxon>
        <taxon>Peptoniphilaceae</taxon>
        <taxon>Anaerococcus</taxon>
    </lineage>
</organism>
<comment type="caution">
    <text evidence="1">The sequence shown here is derived from an EMBL/GenBank/DDBJ whole genome shotgun (WGS) entry which is preliminary data.</text>
</comment>
<dbReference type="InterPro" id="IPR004375">
    <property type="entry name" value="NanQ/TabA/YiaL"/>
</dbReference>
<dbReference type="Proteomes" id="UP000234335">
    <property type="component" value="Unassembled WGS sequence"/>
</dbReference>
<dbReference type="EMBL" id="PKGS01000001">
    <property type="protein sequence ID" value="PKZ17614.1"/>
    <property type="molecule type" value="Genomic_DNA"/>
</dbReference>
<accession>A0A2I1MBV3</accession>
<dbReference type="RefSeq" id="WP_101539773.1">
    <property type="nucleotide sequence ID" value="NZ_JAPJPW010000029.1"/>
</dbReference>
<dbReference type="GO" id="GO:0005829">
    <property type="term" value="C:cytosol"/>
    <property type="evidence" value="ECO:0007669"/>
    <property type="project" value="TreeGrafter"/>
</dbReference>
<keyword evidence="2" id="KW-1185">Reference proteome</keyword>
<dbReference type="AlphaFoldDB" id="A0A2I1MBV3"/>
<dbReference type="SUPFAM" id="SSF51197">
    <property type="entry name" value="Clavaminate synthase-like"/>
    <property type="match status" value="1"/>
</dbReference>
<dbReference type="PANTHER" id="PTHR34986:SF1">
    <property type="entry name" value="PROTEIN YIAL"/>
    <property type="match status" value="1"/>
</dbReference>
<protein>
    <submittedName>
        <fullName evidence="1">YhcH/YjgK/YiaL family protein</fullName>
    </submittedName>
</protein>
<dbReference type="Gene3D" id="2.60.120.370">
    <property type="entry name" value="YhcH/YjgK/YiaL"/>
    <property type="match status" value="1"/>
</dbReference>
<proteinExistence type="predicted"/>
<reference evidence="1 2" key="1">
    <citation type="submission" date="2017-12" db="EMBL/GenBank/DDBJ databases">
        <title>Phylogenetic diversity of female urinary microbiome.</title>
        <authorList>
            <person name="Thomas-White K."/>
            <person name="Wolfe A.J."/>
        </authorList>
    </citation>
    <scope>NUCLEOTIDE SEQUENCE [LARGE SCALE GENOMIC DNA]</scope>
    <source>
        <strain evidence="1 2">UMB0119</strain>
    </source>
</reference>
<name>A0A2I1MBV3_9FIRM</name>
<evidence type="ECO:0000313" key="2">
    <source>
        <dbReference type="Proteomes" id="UP000234335"/>
    </source>
</evidence>
<gene>
    <name evidence="1" type="ORF">CYJ34_02580</name>
</gene>
<evidence type="ECO:0000313" key="1">
    <source>
        <dbReference type="EMBL" id="PKZ17614.1"/>
    </source>
</evidence>
<dbReference type="Pfam" id="PF04074">
    <property type="entry name" value="DUF386"/>
    <property type="match status" value="1"/>
</dbReference>
<dbReference type="PANTHER" id="PTHR34986">
    <property type="entry name" value="EVOLVED BETA-GALACTOSIDASE SUBUNIT BETA"/>
    <property type="match status" value="1"/>
</dbReference>
<dbReference type="NCBIfam" id="TIGR00022">
    <property type="entry name" value="YhcH/YjgK/YiaL family protein"/>
    <property type="match status" value="1"/>
</dbReference>
<sequence>MIFGSTTNLEEYAFLEDKIKACFDFYKENDMENMEIGIHKIDGDDLFVNIVEYDTTTPENRFWEAHKEYLDLHLMLLGEEKINLNFLKEMEVLDYDPEADFQAANGEKNSSVDLKVGDFLICYPNDVHMTALQIDDPVYTKKAIFKIKI</sequence>